<name>V8NDI1_OPHHA</name>
<evidence type="ECO:0000313" key="4">
    <source>
        <dbReference type="Proteomes" id="UP000018936"/>
    </source>
</evidence>
<feature type="compositionally biased region" description="Basic and acidic residues" evidence="1">
    <location>
        <begin position="31"/>
        <end position="48"/>
    </location>
</feature>
<proteinExistence type="predicted"/>
<keyword evidence="4" id="KW-1185">Reference proteome</keyword>
<feature type="region of interest" description="Disordered" evidence="1">
    <location>
        <begin position="27"/>
        <end position="54"/>
    </location>
</feature>
<evidence type="ECO:0000313" key="3">
    <source>
        <dbReference type="EMBL" id="ETE59622.1"/>
    </source>
</evidence>
<feature type="non-terminal residue" evidence="3">
    <location>
        <position position="1"/>
    </location>
</feature>
<accession>V8NDI1</accession>
<feature type="region of interest" description="Disordered" evidence="1">
    <location>
        <begin position="130"/>
        <end position="182"/>
    </location>
</feature>
<feature type="compositionally biased region" description="Basic and acidic residues" evidence="1">
    <location>
        <begin position="278"/>
        <end position="294"/>
    </location>
</feature>
<sequence>MAWWVWCGLVCLQGKVPAKSPFPPPIPRCRATKEDPADQRGLDGRQRMDGVGGASQKGYSELLKISATGSSELRSTTLAMQANVCLVVFNEPLMLISLYSEIVKRHRLTIYDLRIQIFANSRRKRYKAHQPGCCANQEGETFGGQDVPQSTRRQDKKQRTETQPGEKQPGSKERFPDRSLAGFKPSFPKSLWRLILAGIPSGIQRHSKTAFDPKAGWMILAQSQETGTSSPTPCPPYRVVVWEKMGGGRNIMKGRKKKEKRKKEKEEGRKEGRKRKKEKGERERQGKGRKEEKDRKRKRKKR</sequence>
<feature type="signal peptide" evidence="2">
    <location>
        <begin position="1"/>
        <end position="18"/>
    </location>
</feature>
<dbReference type="AlphaFoldDB" id="V8NDI1"/>
<organism evidence="3 4">
    <name type="scientific">Ophiophagus hannah</name>
    <name type="common">King cobra</name>
    <name type="synonym">Naja hannah</name>
    <dbReference type="NCBI Taxonomy" id="8665"/>
    <lineage>
        <taxon>Eukaryota</taxon>
        <taxon>Metazoa</taxon>
        <taxon>Chordata</taxon>
        <taxon>Craniata</taxon>
        <taxon>Vertebrata</taxon>
        <taxon>Euteleostomi</taxon>
        <taxon>Lepidosauria</taxon>
        <taxon>Squamata</taxon>
        <taxon>Bifurcata</taxon>
        <taxon>Unidentata</taxon>
        <taxon>Episquamata</taxon>
        <taxon>Toxicofera</taxon>
        <taxon>Serpentes</taxon>
        <taxon>Colubroidea</taxon>
        <taxon>Elapidae</taxon>
        <taxon>Elapinae</taxon>
        <taxon>Ophiophagus</taxon>
    </lineage>
</organism>
<comment type="caution">
    <text evidence="3">The sequence shown here is derived from an EMBL/GenBank/DDBJ whole genome shotgun (WGS) entry which is preliminary data.</text>
</comment>
<gene>
    <name evidence="3" type="ORF">L345_14647</name>
</gene>
<feature type="chain" id="PRO_5004771506" description="Pxr1" evidence="2">
    <location>
        <begin position="19"/>
        <end position="302"/>
    </location>
</feature>
<evidence type="ECO:0000256" key="2">
    <source>
        <dbReference type="SAM" id="SignalP"/>
    </source>
</evidence>
<evidence type="ECO:0008006" key="5">
    <source>
        <dbReference type="Google" id="ProtNLM"/>
    </source>
</evidence>
<keyword evidence="2" id="KW-0732">Signal</keyword>
<dbReference type="EMBL" id="AZIM01005410">
    <property type="protein sequence ID" value="ETE59622.1"/>
    <property type="molecule type" value="Genomic_DNA"/>
</dbReference>
<protein>
    <recommendedName>
        <fullName evidence="5">Pxr1</fullName>
    </recommendedName>
</protein>
<feature type="compositionally biased region" description="Basic residues" evidence="1">
    <location>
        <begin position="252"/>
        <end position="263"/>
    </location>
</feature>
<evidence type="ECO:0000256" key="1">
    <source>
        <dbReference type="SAM" id="MobiDB-lite"/>
    </source>
</evidence>
<reference evidence="3 4" key="1">
    <citation type="journal article" date="2013" name="Proc. Natl. Acad. Sci. U.S.A.">
        <title>The king cobra genome reveals dynamic gene evolution and adaptation in the snake venom system.</title>
        <authorList>
            <person name="Vonk F.J."/>
            <person name="Casewell N.R."/>
            <person name="Henkel C.V."/>
            <person name="Heimberg A.M."/>
            <person name="Jansen H.J."/>
            <person name="McCleary R.J."/>
            <person name="Kerkkamp H.M."/>
            <person name="Vos R.A."/>
            <person name="Guerreiro I."/>
            <person name="Calvete J.J."/>
            <person name="Wuster W."/>
            <person name="Woods A.E."/>
            <person name="Logan J.M."/>
            <person name="Harrison R.A."/>
            <person name="Castoe T.A."/>
            <person name="de Koning A.P."/>
            <person name="Pollock D.D."/>
            <person name="Yandell M."/>
            <person name="Calderon D."/>
            <person name="Renjifo C."/>
            <person name="Currier R.B."/>
            <person name="Salgado D."/>
            <person name="Pla D."/>
            <person name="Sanz L."/>
            <person name="Hyder A.S."/>
            <person name="Ribeiro J.M."/>
            <person name="Arntzen J.W."/>
            <person name="van den Thillart G.E."/>
            <person name="Boetzer M."/>
            <person name="Pirovano W."/>
            <person name="Dirks R.P."/>
            <person name="Spaink H.P."/>
            <person name="Duboule D."/>
            <person name="McGlinn E."/>
            <person name="Kini R.M."/>
            <person name="Richardson M.K."/>
        </authorList>
    </citation>
    <scope>NUCLEOTIDE SEQUENCE</scope>
    <source>
        <tissue evidence="3">Blood</tissue>
    </source>
</reference>
<dbReference type="Proteomes" id="UP000018936">
    <property type="component" value="Unassembled WGS sequence"/>
</dbReference>
<feature type="region of interest" description="Disordered" evidence="1">
    <location>
        <begin position="248"/>
        <end position="302"/>
    </location>
</feature>